<dbReference type="Proteomes" id="UP000680706">
    <property type="component" value="Chromosome"/>
</dbReference>
<dbReference type="PANTHER" id="PTHR43201">
    <property type="entry name" value="ACYL-COA SYNTHETASE"/>
    <property type="match status" value="1"/>
</dbReference>
<organism evidence="5 6">
    <name type="scientific">Pseudovibrio brasiliensis</name>
    <dbReference type="NCBI Taxonomy" id="1898042"/>
    <lineage>
        <taxon>Bacteria</taxon>
        <taxon>Pseudomonadati</taxon>
        <taxon>Pseudomonadota</taxon>
        <taxon>Alphaproteobacteria</taxon>
        <taxon>Hyphomicrobiales</taxon>
        <taxon>Stappiaceae</taxon>
        <taxon>Pseudovibrio</taxon>
    </lineage>
</organism>
<dbReference type="Pfam" id="PF00501">
    <property type="entry name" value="AMP-binding"/>
    <property type="match status" value="1"/>
</dbReference>
<evidence type="ECO:0000259" key="3">
    <source>
        <dbReference type="Pfam" id="PF00501"/>
    </source>
</evidence>
<proteinExistence type="inferred from homology"/>
<feature type="domain" description="AMP-dependent synthetase/ligase" evidence="3">
    <location>
        <begin position="14"/>
        <end position="368"/>
    </location>
</feature>
<dbReference type="Pfam" id="PF13193">
    <property type="entry name" value="AMP-binding_C"/>
    <property type="match status" value="1"/>
</dbReference>
<evidence type="ECO:0000256" key="1">
    <source>
        <dbReference type="ARBA" id="ARBA00006432"/>
    </source>
</evidence>
<dbReference type="Gene3D" id="3.30.300.30">
    <property type="match status" value="1"/>
</dbReference>
<name>A0ABX8AR94_9HYPH</name>
<reference evidence="5 6" key="1">
    <citation type="journal article" date="2021" name="Angew. Chem. Int. Ed. Engl.">
        <title>A novel family of nonribosomal peptides modulate collective behavior in Pseudovibrio bacteria isolated from marine sponges.</title>
        <authorList>
            <person name="Ioca L.P."/>
            <person name="Dai Y."/>
            <person name="Kunakom S."/>
            <person name="Diaz-Espinosa J."/>
            <person name="Krunic A."/>
            <person name="Crnkovic C.M."/>
            <person name="Orjala J."/>
            <person name="Sanchez L.M."/>
            <person name="Ferreira A.G."/>
            <person name="Berlinck R.G.S."/>
            <person name="Eustaquio A.S."/>
        </authorList>
    </citation>
    <scope>NUCLEOTIDE SEQUENCE [LARGE SCALE GENOMIC DNA]</scope>
    <source>
        <strain evidence="5 6">Ab134</strain>
    </source>
</reference>
<dbReference type="PANTHER" id="PTHR43201:SF5">
    <property type="entry name" value="MEDIUM-CHAIN ACYL-COA LIGASE ACSF2, MITOCHONDRIAL"/>
    <property type="match status" value="1"/>
</dbReference>
<evidence type="ECO:0000259" key="4">
    <source>
        <dbReference type="Pfam" id="PF13193"/>
    </source>
</evidence>
<keyword evidence="6" id="KW-1185">Reference proteome</keyword>
<dbReference type="InterPro" id="IPR000873">
    <property type="entry name" value="AMP-dep_synth/lig_dom"/>
</dbReference>
<accession>A0ABX8AR94</accession>
<gene>
    <name evidence="5" type="ORF">KGB56_09625</name>
</gene>
<dbReference type="InterPro" id="IPR045851">
    <property type="entry name" value="AMP-bd_C_sf"/>
</dbReference>
<dbReference type="InterPro" id="IPR020845">
    <property type="entry name" value="AMP-binding_CS"/>
</dbReference>
<feature type="domain" description="AMP-binding enzyme C-terminal" evidence="4">
    <location>
        <begin position="432"/>
        <end position="507"/>
    </location>
</feature>
<evidence type="ECO:0000313" key="5">
    <source>
        <dbReference type="EMBL" id="QUS57619.1"/>
    </source>
</evidence>
<evidence type="ECO:0000256" key="2">
    <source>
        <dbReference type="ARBA" id="ARBA00022598"/>
    </source>
</evidence>
<keyword evidence="2" id="KW-0436">Ligase</keyword>
<dbReference type="InterPro" id="IPR025110">
    <property type="entry name" value="AMP-bd_C"/>
</dbReference>
<dbReference type="EMBL" id="CP074126">
    <property type="protein sequence ID" value="QUS57619.1"/>
    <property type="molecule type" value="Genomic_DNA"/>
</dbReference>
<dbReference type="PROSITE" id="PS00455">
    <property type="entry name" value="AMP_BINDING"/>
    <property type="match status" value="1"/>
</dbReference>
<protein>
    <submittedName>
        <fullName evidence="5">AMP-binding protein</fullName>
    </submittedName>
</protein>
<dbReference type="SUPFAM" id="SSF56801">
    <property type="entry name" value="Acetyl-CoA synthetase-like"/>
    <property type="match status" value="1"/>
</dbReference>
<comment type="similarity">
    <text evidence="1">Belongs to the ATP-dependent AMP-binding enzyme family.</text>
</comment>
<evidence type="ECO:0000313" key="6">
    <source>
        <dbReference type="Proteomes" id="UP000680706"/>
    </source>
</evidence>
<dbReference type="RefSeq" id="WP_075697350.1">
    <property type="nucleotide sequence ID" value="NZ_CP074126.1"/>
</dbReference>
<dbReference type="Gene3D" id="3.40.50.12780">
    <property type="entry name" value="N-terminal domain of ligase-like"/>
    <property type="match status" value="1"/>
</dbReference>
<sequence>MIEHKSVFGAFCAAAEKWPERPFVNVLPETAKVYGIASCETSYAEALAQARSAQERYRQAGLQAGDRVLVLLENRPAFFLHWLALNALGVVIVPINPDLQSSELEYIGRHAEPVLAVSTPERKADMEQAARDSGQGFACVTLAGALPVLRSAASEDYSAAQDDPAAMLYTSGTTGSPKGCVLANRYFLEAGHWYANAGGTCTLKDDGERMITPLPIFHMNAMAYSAMAMVAVGGCLTVLDRFHPRSWWQSVRDSRSTCLHYLGVMPSILMSLPEAPEDNVHSVRFGFGAGIDAKLHIPFEERFDIPLVEAWAMTETGAGSVIAANQEPRKRGMNCLGKPGPEMDVCIMGDDGEPVTGTAPGELLVRRKGDDPRVGFFSHYFKDDAATNEAWADGWFHTGDIVRRDEDGDFFFVDRKKNVIRRSGENIAAVDVESVLMQHPDVEAVAVCPVPDAMRGDEVFASIVWRGEQTKDAAEAIVRWGLERMAYYKVPGYIAFCSSLKLTGTQKIQRAAQKQMALELLEKSEAFDTIHLKRRQLVS</sequence>
<dbReference type="InterPro" id="IPR042099">
    <property type="entry name" value="ANL_N_sf"/>
</dbReference>